<gene>
    <name evidence="3" type="ORF">jhhlp_002424</name>
</gene>
<dbReference type="AlphaFoldDB" id="A0A2N3NE10"/>
<organism evidence="3 4">
    <name type="scientific">Lomentospora prolificans</name>
    <dbReference type="NCBI Taxonomy" id="41688"/>
    <lineage>
        <taxon>Eukaryota</taxon>
        <taxon>Fungi</taxon>
        <taxon>Dikarya</taxon>
        <taxon>Ascomycota</taxon>
        <taxon>Pezizomycotina</taxon>
        <taxon>Sordariomycetes</taxon>
        <taxon>Hypocreomycetidae</taxon>
        <taxon>Microascales</taxon>
        <taxon>Microascaceae</taxon>
        <taxon>Lomentospora</taxon>
    </lineage>
</organism>
<feature type="compositionally biased region" description="Low complexity" evidence="1">
    <location>
        <begin position="117"/>
        <end position="126"/>
    </location>
</feature>
<name>A0A2N3NE10_9PEZI</name>
<dbReference type="Pfam" id="PF14475">
    <property type="entry name" value="Mso1_Sec1_bdg"/>
    <property type="match status" value="1"/>
</dbReference>
<accession>A0A2N3NE10</accession>
<dbReference type="InterPro" id="IPR028095">
    <property type="entry name" value="Mso1_N_dom"/>
</dbReference>
<evidence type="ECO:0000313" key="3">
    <source>
        <dbReference type="EMBL" id="PKS10668.1"/>
    </source>
</evidence>
<feature type="compositionally biased region" description="Pro residues" evidence="1">
    <location>
        <begin position="55"/>
        <end position="68"/>
    </location>
</feature>
<dbReference type="InParanoid" id="A0A2N3NE10"/>
<dbReference type="VEuPathDB" id="FungiDB:jhhlp_002424"/>
<reference evidence="3 4" key="1">
    <citation type="journal article" date="2017" name="G3 (Bethesda)">
        <title>First Draft Genome Sequence of the Pathogenic Fungus Lomentospora prolificans (Formerly Scedosporium prolificans).</title>
        <authorList>
            <person name="Luo R."/>
            <person name="Zimin A."/>
            <person name="Workman R."/>
            <person name="Fan Y."/>
            <person name="Pertea G."/>
            <person name="Grossman N."/>
            <person name="Wear M.P."/>
            <person name="Jia B."/>
            <person name="Miller H."/>
            <person name="Casadevall A."/>
            <person name="Timp W."/>
            <person name="Zhang S.X."/>
            <person name="Salzberg S.L."/>
        </authorList>
    </citation>
    <scope>NUCLEOTIDE SEQUENCE [LARGE SCALE GENOMIC DNA]</scope>
    <source>
        <strain evidence="3 4">JHH-5317</strain>
    </source>
</reference>
<dbReference type="STRING" id="41688.A0A2N3NE10"/>
<sequence>MASWYSKLLTTTTSQISNLQSKLLQSENDGDTEDDTHVCRVLRAYYTEQGKPFPGWLPPDPKAPPPVAPTYAQPQVGSKYGRMSPQQSAGPTNAGPAPTGLSSLWGDSRGRGGAGPGQQQQAGQTQSLRGGGNNNWASSNAQSRLPSQRGGGGYQQNSPFSRDPSNSTPPASSGSGGASAQDKLKQRLWGGGARTTSPSSGTGGPFQPPGRGGGGGGYSSSNRGGDSGDYESRFAPGGMYDTSSGRSGSDKPFMAANSPWASNEDEFSGGGRSNRAGGLPSGPRRGVGGLPTGPRMR</sequence>
<dbReference type="OrthoDB" id="2683368at2759"/>
<protein>
    <recommendedName>
        <fullName evidence="2">Mso1 N-terminal domain-containing protein</fullName>
    </recommendedName>
</protein>
<feature type="compositionally biased region" description="Polar residues" evidence="1">
    <location>
        <begin position="136"/>
        <end position="146"/>
    </location>
</feature>
<evidence type="ECO:0000259" key="2">
    <source>
        <dbReference type="Pfam" id="PF14475"/>
    </source>
</evidence>
<keyword evidence="4" id="KW-1185">Reference proteome</keyword>
<dbReference type="Proteomes" id="UP000233524">
    <property type="component" value="Unassembled WGS sequence"/>
</dbReference>
<feature type="compositionally biased region" description="Low complexity" evidence="1">
    <location>
        <begin position="164"/>
        <end position="173"/>
    </location>
</feature>
<feature type="region of interest" description="Disordered" evidence="1">
    <location>
        <begin position="49"/>
        <end position="297"/>
    </location>
</feature>
<feature type="domain" description="Mso1 N-terminal" evidence="2">
    <location>
        <begin position="19"/>
        <end position="57"/>
    </location>
</feature>
<evidence type="ECO:0000313" key="4">
    <source>
        <dbReference type="Proteomes" id="UP000233524"/>
    </source>
</evidence>
<evidence type="ECO:0000256" key="1">
    <source>
        <dbReference type="SAM" id="MobiDB-lite"/>
    </source>
</evidence>
<dbReference type="EMBL" id="NLAX01000008">
    <property type="protein sequence ID" value="PKS10668.1"/>
    <property type="molecule type" value="Genomic_DNA"/>
</dbReference>
<proteinExistence type="predicted"/>
<comment type="caution">
    <text evidence="3">The sequence shown here is derived from an EMBL/GenBank/DDBJ whole genome shotgun (WGS) entry which is preliminary data.</text>
</comment>